<evidence type="ECO:0000313" key="2">
    <source>
        <dbReference type="Proteomes" id="UP001054837"/>
    </source>
</evidence>
<organism evidence="1 2">
    <name type="scientific">Caerostris darwini</name>
    <dbReference type="NCBI Taxonomy" id="1538125"/>
    <lineage>
        <taxon>Eukaryota</taxon>
        <taxon>Metazoa</taxon>
        <taxon>Ecdysozoa</taxon>
        <taxon>Arthropoda</taxon>
        <taxon>Chelicerata</taxon>
        <taxon>Arachnida</taxon>
        <taxon>Araneae</taxon>
        <taxon>Araneomorphae</taxon>
        <taxon>Entelegynae</taxon>
        <taxon>Araneoidea</taxon>
        <taxon>Araneidae</taxon>
        <taxon>Caerostris</taxon>
    </lineage>
</organism>
<evidence type="ECO:0000313" key="1">
    <source>
        <dbReference type="EMBL" id="GIY40169.1"/>
    </source>
</evidence>
<sequence length="137" mass="15750">MASPKVLPQKSDFLLRTSSKFSIRLCPRRVLPGNGRRSFHRRSERRPSIWKCGRSHRTKRSWRDIWSRKQWRSVLAGFFQETDAGVSTGEAKDVHLYGNAAALTEHNAAGEISGHANNGVNGWFHFEEIMGHRHERV</sequence>
<accession>A0AAV4T368</accession>
<protein>
    <submittedName>
        <fullName evidence="1">Uncharacterized protein</fullName>
    </submittedName>
</protein>
<proteinExistence type="predicted"/>
<gene>
    <name evidence="1" type="ORF">CDAR_424241</name>
</gene>
<keyword evidence="2" id="KW-1185">Reference proteome</keyword>
<comment type="caution">
    <text evidence="1">The sequence shown here is derived from an EMBL/GenBank/DDBJ whole genome shotgun (WGS) entry which is preliminary data.</text>
</comment>
<name>A0AAV4T368_9ARAC</name>
<reference evidence="1 2" key="1">
    <citation type="submission" date="2021-06" db="EMBL/GenBank/DDBJ databases">
        <title>Caerostris darwini draft genome.</title>
        <authorList>
            <person name="Kono N."/>
            <person name="Arakawa K."/>
        </authorList>
    </citation>
    <scope>NUCLEOTIDE SEQUENCE [LARGE SCALE GENOMIC DNA]</scope>
</reference>
<dbReference type="EMBL" id="BPLQ01008891">
    <property type="protein sequence ID" value="GIY40169.1"/>
    <property type="molecule type" value="Genomic_DNA"/>
</dbReference>
<dbReference type="AlphaFoldDB" id="A0AAV4T368"/>
<dbReference type="Proteomes" id="UP001054837">
    <property type="component" value="Unassembled WGS sequence"/>
</dbReference>